<dbReference type="Proteomes" id="UP000193920">
    <property type="component" value="Unassembled WGS sequence"/>
</dbReference>
<dbReference type="AlphaFoldDB" id="A0A1Y2AAV8"/>
<gene>
    <name evidence="3" type="ORF">LY90DRAFT_708126</name>
</gene>
<accession>A0A1Y2AAV8</accession>
<organism evidence="3 4">
    <name type="scientific">Neocallimastix californiae</name>
    <dbReference type="NCBI Taxonomy" id="1754190"/>
    <lineage>
        <taxon>Eukaryota</taxon>
        <taxon>Fungi</taxon>
        <taxon>Fungi incertae sedis</taxon>
        <taxon>Chytridiomycota</taxon>
        <taxon>Chytridiomycota incertae sedis</taxon>
        <taxon>Neocallimastigomycetes</taxon>
        <taxon>Neocallimastigales</taxon>
        <taxon>Neocallimastigaceae</taxon>
        <taxon>Neocallimastix</taxon>
    </lineage>
</organism>
<evidence type="ECO:0000313" key="4">
    <source>
        <dbReference type="Proteomes" id="UP000193920"/>
    </source>
</evidence>
<dbReference type="PANTHER" id="PTHR24198:SF165">
    <property type="entry name" value="ANKYRIN REPEAT-CONTAINING PROTEIN-RELATED"/>
    <property type="match status" value="1"/>
</dbReference>
<dbReference type="STRING" id="1754190.A0A1Y2AAV8"/>
<proteinExistence type="predicted"/>
<dbReference type="InterPro" id="IPR002110">
    <property type="entry name" value="Ankyrin_rpt"/>
</dbReference>
<dbReference type="EMBL" id="MCOG01000310">
    <property type="protein sequence ID" value="ORY19658.1"/>
    <property type="molecule type" value="Genomic_DNA"/>
</dbReference>
<evidence type="ECO:0000256" key="1">
    <source>
        <dbReference type="ARBA" id="ARBA00022737"/>
    </source>
</evidence>
<dbReference type="OrthoDB" id="341259at2759"/>
<keyword evidence="1" id="KW-0677">Repeat</keyword>
<evidence type="ECO:0000313" key="3">
    <source>
        <dbReference type="EMBL" id="ORY19658.1"/>
    </source>
</evidence>
<dbReference type="Gene3D" id="1.25.40.20">
    <property type="entry name" value="Ankyrin repeat-containing domain"/>
    <property type="match status" value="2"/>
</dbReference>
<protein>
    <submittedName>
        <fullName evidence="3">Ankyrin</fullName>
    </submittedName>
</protein>
<reference evidence="3 4" key="1">
    <citation type="submission" date="2016-08" db="EMBL/GenBank/DDBJ databases">
        <title>A Parts List for Fungal Cellulosomes Revealed by Comparative Genomics.</title>
        <authorList>
            <consortium name="DOE Joint Genome Institute"/>
            <person name="Haitjema C.H."/>
            <person name="Gilmore S.P."/>
            <person name="Henske J.K."/>
            <person name="Solomon K.V."/>
            <person name="De Groot R."/>
            <person name="Kuo A."/>
            <person name="Mondo S.J."/>
            <person name="Salamov A.A."/>
            <person name="Labutti K."/>
            <person name="Zhao Z."/>
            <person name="Chiniquy J."/>
            <person name="Barry K."/>
            <person name="Brewer H.M."/>
            <person name="Purvine S.O."/>
            <person name="Wright A.T."/>
            <person name="Boxma B."/>
            <person name="Van Alen T."/>
            <person name="Hackstein J.H."/>
            <person name="Baker S.E."/>
            <person name="Grigoriev I.V."/>
            <person name="O'Malley M.A."/>
        </authorList>
    </citation>
    <scope>NUCLEOTIDE SEQUENCE [LARGE SCALE GENOMIC DNA]</scope>
    <source>
        <strain evidence="3 4">G1</strain>
    </source>
</reference>
<name>A0A1Y2AAV8_9FUNG</name>
<comment type="caution">
    <text evidence="3">The sequence shown here is derived from an EMBL/GenBank/DDBJ whole genome shotgun (WGS) entry which is preliminary data.</text>
</comment>
<dbReference type="Pfam" id="PF12796">
    <property type="entry name" value="Ank_2"/>
    <property type="match status" value="1"/>
</dbReference>
<dbReference type="PANTHER" id="PTHR24198">
    <property type="entry name" value="ANKYRIN REPEAT AND PROTEIN KINASE DOMAIN-CONTAINING PROTEIN"/>
    <property type="match status" value="1"/>
</dbReference>
<keyword evidence="4" id="KW-1185">Reference proteome</keyword>
<sequence>MTKTEFETFSETLLNQLKNEKKDSLRTIENNTKLIENYLNGQDLGYLKKFVNDFNDTVIEAQVKKYKLFEKVLNQKLFYNVIAEFRKSDVLIRACKKVNKKAVEWLLTMNIDPNVQDENGMTALMHAAEHASTDFAVSKLLNEKSANMVDNNGNNVLIHATNAPDILKKLLKSKISMNRLNNDGEDALLYSCRYDKIRAYEILIKEKNANVNCSNCVGMTPAMYLIENARYREVESLIKSGKVDPNYCGKNDNTLVSVYIKKYYQQYIGNIGETNYTSKYNYVVTKNYALTFRVLIDMGCDFNRPIDVDGNTPIVALLMMKDYVSAKYLIDKCKNLDLSIKNKYGISGSSFRGLIDEKVFDVMEYNKTRNNSSISYQALVDAIGKHKTYEYDNKYAPENIDESGDVVALKSIVSSYPIKPEVAKLAEQWVLEVLFPNAGAVITLGNNSYVKDDPNSFGSLMTKHLTGGLGTY</sequence>
<dbReference type="InterPro" id="IPR036770">
    <property type="entry name" value="Ankyrin_rpt-contain_sf"/>
</dbReference>
<dbReference type="SMART" id="SM00248">
    <property type="entry name" value="ANK"/>
    <property type="match status" value="6"/>
</dbReference>
<keyword evidence="2" id="KW-0040">ANK repeat</keyword>
<evidence type="ECO:0000256" key="2">
    <source>
        <dbReference type="ARBA" id="ARBA00023043"/>
    </source>
</evidence>
<dbReference type="SUPFAM" id="SSF48403">
    <property type="entry name" value="Ankyrin repeat"/>
    <property type="match status" value="1"/>
</dbReference>